<evidence type="ECO:0000256" key="1">
    <source>
        <dbReference type="ARBA" id="ARBA00004141"/>
    </source>
</evidence>
<dbReference type="PANTHER" id="PTHR10984">
    <property type="entry name" value="ENDOPLASMIC RETICULUM-GOLGI INTERMEDIATE COMPARTMENT PROTEIN"/>
    <property type="match status" value="1"/>
</dbReference>
<dbReference type="GO" id="GO:0030134">
    <property type="term" value="C:COPII-coated ER to Golgi transport vesicle"/>
    <property type="evidence" value="ECO:0007669"/>
    <property type="project" value="TreeGrafter"/>
</dbReference>
<evidence type="ECO:0000313" key="9">
    <source>
        <dbReference type="EMBL" id="EPY35894.1"/>
    </source>
</evidence>
<comment type="subcellular location">
    <subcellularLocation>
        <location evidence="1">Membrane</location>
        <topology evidence="1">Multi-pass membrane protein</topology>
    </subcellularLocation>
</comment>
<dbReference type="InterPro" id="IPR039542">
    <property type="entry name" value="Erv_N"/>
</dbReference>
<dbReference type="Pfam" id="PF07970">
    <property type="entry name" value="COPIIcoated_ERV"/>
    <property type="match status" value="1"/>
</dbReference>
<reference evidence="9 10" key="1">
    <citation type="journal article" date="2013" name="PLoS ONE">
        <title>Predicting the Proteins of Angomonas deanei, Strigomonas culicis and Their Respective Endosymbionts Reveals New Aspects of the Trypanosomatidae Family.</title>
        <authorList>
            <person name="Motta M.C."/>
            <person name="Martins A.C."/>
            <person name="de Souza S.S."/>
            <person name="Catta-Preta C.M."/>
            <person name="Silva R."/>
            <person name="Klein C.C."/>
            <person name="de Almeida L.G."/>
            <person name="de Lima Cunha O."/>
            <person name="Ciapina L.P."/>
            <person name="Brocchi M."/>
            <person name="Colabardini A.C."/>
            <person name="de Araujo Lima B."/>
            <person name="Machado C.R."/>
            <person name="de Almeida Soares C.M."/>
            <person name="Probst C.M."/>
            <person name="de Menezes C.B."/>
            <person name="Thompson C.E."/>
            <person name="Bartholomeu D.C."/>
            <person name="Gradia D.F."/>
            <person name="Pavoni D.P."/>
            <person name="Grisard E.C."/>
            <person name="Fantinatti-Garboggini F."/>
            <person name="Marchini F.K."/>
            <person name="Rodrigues-Luiz G.F."/>
            <person name="Wagner G."/>
            <person name="Goldman G.H."/>
            <person name="Fietto J.L."/>
            <person name="Elias M.C."/>
            <person name="Goldman M.H."/>
            <person name="Sagot M.F."/>
            <person name="Pereira M."/>
            <person name="Stoco P.H."/>
            <person name="de Mendonca-Neto R.P."/>
            <person name="Teixeira S.M."/>
            <person name="Maciel T.E."/>
            <person name="de Oliveira Mendes T.A."/>
            <person name="Urmenyi T.P."/>
            <person name="de Souza W."/>
            <person name="Schenkman S."/>
            <person name="de Vasconcelos A.T."/>
        </authorList>
    </citation>
    <scope>NUCLEOTIDE SEQUENCE [LARGE SCALE GENOMIC DNA]</scope>
</reference>
<keyword evidence="4 6" id="KW-1133">Transmembrane helix</keyword>
<evidence type="ECO:0000256" key="6">
    <source>
        <dbReference type="SAM" id="Phobius"/>
    </source>
</evidence>
<feature type="transmembrane region" description="Helical" evidence="6">
    <location>
        <begin position="430"/>
        <end position="453"/>
    </location>
</feature>
<dbReference type="GO" id="GO:0005783">
    <property type="term" value="C:endoplasmic reticulum"/>
    <property type="evidence" value="ECO:0007669"/>
    <property type="project" value="TreeGrafter"/>
</dbReference>
<keyword evidence="3 6" id="KW-0812">Transmembrane</keyword>
<evidence type="ECO:0000256" key="2">
    <source>
        <dbReference type="ARBA" id="ARBA00005648"/>
    </source>
</evidence>
<evidence type="ECO:0000256" key="3">
    <source>
        <dbReference type="ARBA" id="ARBA00022692"/>
    </source>
</evidence>
<evidence type="ECO:0000313" key="10">
    <source>
        <dbReference type="Proteomes" id="UP000015354"/>
    </source>
</evidence>
<protein>
    <submittedName>
        <fullName evidence="9">ERGIC and golgi family 3</fullName>
    </submittedName>
</protein>
<accession>S9V4B8</accession>
<keyword evidence="10" id="KW-1185">Reference proteome</keyword>
<dbReference type="OrthoDB" id="270930at2759"/>
<dbReference type="InterPro" id="IPR045888">
    <property type="entry name" value="Erv"/>
</dbReference>
<feature type="domain" description="Endoplasmic reticulum vesicle transporter C-terminal" evidence="7">
    <location>
        <begin position="211"/>
        <end position="449"/>
    </location>
</feature>
<feature type="domain" description="Endoplasmic reticulum vesicle transporter N-terminal" evidence="8">
    <location>
        <begin position="68"/>
        <end position="158"/>
    </location>
</feature>
<dbReference type="PANTHER" id="PTHR10984:SF25">
    <property type="entry name" value="ENDOPLASMIC RETICULUM-GOLGI INTERMEDIATE COMPARTMENT PROTEIN 3"/>
    <property type="match status" value="1"/>
</dbReference>
<comment type="caution">
    <text evidence="9">The sequence shown here is derived from an EMBL/GenBank/DDBJ whole genome shotgun (WGS) entry which is preliminary data.</text>
</comment>
<evidence type="ECO:0000256" key="5">
    <source>
        <dbReference type="ARBA" id="ARBA00023136"/>
    </source>
</evidence>
<dbReference type="GO" id="GO:0016020">
    <property type="term" value="C:membrane"/>
    <property type="evidence" value="ECO:0007669"/>
    <property type="project" value="UniProtKB-SubCell"/>
</dbReference>
<gene>
    <name evidence="9" type="ORF">STCU_00858</name>
</gene>
<dbReference type="EMBL" id="ATMH01000858">
    <property type="protein sequence ID" value="EPY35894.1"/>
    <property type="molecule type" value="Genomic_DNA"/>
</dbReference>
<keyword evidence="5 6" id="KW-0472">Membrane</keyword>
<organism evidence="9 10">
    <name type="scientific">Strigomonas culicis</name>
    <dbReference type="NCBI Taxonomy" id="28005"/>
    <lineage>
        <taxon>Eukaryota</taxon>
        <taxon>Discoba</taxon>
        <taxon>Euglenozoa</taxon>
        <taxon>Kinetoplastea</taxon>
        <taxon>Metakinetoplastina</taxon>
        <taxon>Trypanosomatida</taxon>
        <taxon>Trypanosomatidae</taxon>
        <taxon>Strigomonadinae</taxon>
        <taxon>Strigomonas</taxon>
    </lineage>
</organism>
<name>S9V4B8_9TRYP</name>
<dbReference type="AlphaFoldDB" id="S9V4B8"/>
<evidence type="ECO:0000256" key="4">
    <source>
        <dbReference type="ARBA" id="ARBA00022989"/>
    </source>
</evidence>
<evidence type="ECO:0000259" key="7">
    <source>
        <dbReference type="Pfam" id="PF07970"/>
    </source>
</evidence>
<sequence length="468" mass="52882">MPWRTLFFFRTTMMCVENSWLWRFAFWVTRTLYVFPWLAPARFLLPLSLLSRHSLIHHAARAPVVAMLRKVDVFPKFDRRFEQDARQRTVGGGVLSLLSMVIILVLVVGELRYFFTVEEHHEMVVDTDVGGDMLITANVTFPRVPCDLIALDVVDVFGVYADNVAARTVKTRVDSETLRPISRAREIVDEKKIMTKAVDEHGAEKENCPSCYGAEMHPGDCCHTCDEVRRAYGRKGWQFNPDDISVEQCAEERIEMAALASSREGCGIYAQLPVSRVTGSIHFIPGRAYTSVGGGRDMHVLDRVRRLNLSHIVHTLEFGAWFPGQLNPLDGHAAIRPAGEVANGLFSYAVKIVPVRFHRYSALLEAAAQVVASNQYSVTQHFTPTKAAERSEDGQPRQQHLFPGVFLSYDLSPIRIELYERRPYPSVIHFLLQLCAVCGGVWTVAGIVDSFFFQSARKLQKIRQGKQI</sequence>
<dbReference type="InterPro" id="IPR012936">
    <property type="entry name" value="Erv_C"/>
</dbReference>
<dbReference type="Proteomes" id="UP000015354">
    <property type="component" value="Unassembled WGS sequence"/>
</dbReference>
<dbReference type="Pfam" id="PF13850">
    <property type="entry name" value="ERGIC_N"/>
    <property type="match status" value="1"/>
</dbReference>
<evidence type="ECO:0000259" key="8">
    <source>
        <dbReference type="Pfam" id="PF13850"/>
    </source>
</evidence>
<comment type="similarity">
    <text evidence="2">Belongs to the ERGIC family.</text>
</comment>
<proteinExistence type="inferred from homology"/>
<feature type="transmembrane region" description="Helical" evidence="6">
    <location>
        <begin position="89"/>
        <end position="109"/>
    </location>
</feature>